<evidence type="ECO:0000313" key="2">
    <source>
        <dbReference type="EMBL" id="MCS0657365.1"/>
    </source>
</evidence>
<dbReference type="EMBL" id="JANUGU010000001">
    <property type="protein sequence ID" value="MCS0657365.1"/>
    <property type="molecule type" value="Genomic_DNA"/>
</dbReference>
<gene>
    <name evidence="2" type="ORF">NX778_04715</name>
</gene>
<accession>A0ABT2CVX0</accession>
<comment type="caution">
    <text evidence="2">The sequence shown here is derived from an EMBL/GenBank/DDBJ whole genome shotgun (WGS) entry which is preliminary data.</text>
</comment>
<sequence>MKKFSRWAAQFLLAAGSMFALLVLVDMGKGTMFADAWQSALAWAVVSSAIFVGTRYFQAERGKRCAVCETFEPK</sequence>
<reference evidence="2 3" key="1">
    <citation type="submission" date="2022-08" db="EMBL/GenBank/DDBJ databases">
        <title>Reclassification of Massilia species as members of the genera Telluria, Duganella, Pseudoduganella, Mokoshia gen. nov. and Zemynaea gen. nov. using orthogonal and non-orthogonal genome-based approaches.</title>
        <authorList>
            <person name="Bowman J.P."/>
        </authorList>
    </citation>
    <scope>NUCLEOTIDE SEQUENCE [LARGE SCALE GENOMIC DNA]</scope>
    <source>
        <strain evidence="2 3">JCM 31606</strain>
    </source>
</reference>
<feature type="transmembrane region" description="Helical" evidence="1">
    <location>
        <begin position="7"/>
        <end position="25"/>
    </location>
</feature>
<evidence type="ECO:0000256" key="1">
    <source>
        <dbReference type="SAM" id="Phobius"/>
    </source>
</evidence>
<keyword evidence="1" id="KW-0812">Transmembrane</keyword>
<protein>
    <recommendedName>
        <fullName evidence="4">Holin</fullName>
    </recommendedName>
</protein>
<dbReference type="RefSeq" id="WP_258810510.1">
    <property type="nucleotide sequence ID" value="NZ_JANUGU010000001.1"/>
</dbReference>
<proteinExistence type="predicted"/>
<name>A0ABT2CVX0_9BURK</name>
<dbReference type="Proteomes" id="UP001204621">
    <property type="component" value="Unassembled WGS sequence"/>
</dbReference>
<keyword evidence="1" id="KW-1133">Transmembrane helix</keyword>
<feature type="transmembrane region" description="Helical" evidence="1">
    <location>
        <begin position="37"/>
        <end position="57"/>
    </location>
</feature>
<keyword evidence="3" id="KW-1185">Reference proteome</keyword>
<organism evidence="2 3">
    <name type="scientific">Massilia terrae</name>
    <dbReference type="NCBI Taxonomy" id="1811224"/>
    <lineage>
        <taxon>Bacteria</taxon>
        <taxon>Pseudomonadati</taxon>
        <taxon>Pseudomonadota</taxon>
        <taxon>Betaproteobacteria</taxon>
        <taxon>Burkholderiales</taxon>
        <taxon>Oxalobacteraceae</taxon>
        <taxon>Telluria group</taxon>
        <taxon>Massilia</taxon>
    </lineage>
</organism>
<evidence type="ECO:0000313" key="3">
    <source>
        <dbReference type="Proteomes" id="UP001204621"/>
    </source>
</evidence>
<keyword evidence="1" id="KW-0472">Membrane</keyword>
<evidence type="ECO:0008006" key="4">
    <source>
        <dbReference type="Google" id="ProtNLM"/>
    </source>
</evidence>